<evidence type="ECO:0000256" key="7">
    <source>
        <dbReference type="SAM" id="Phobius"/>
    </source>
</evidence>
<evidence type="ECO:0000313" key="9">
    <source>
        <dbReference type="EMBL" id="MCT2582589.1"/>
    </source>
</evidence>
<dbReference type="InterPro" id="IPR002656">
    <property type="entry name" value="Acyl_transf_3_dom"/>
</dbReference>
<comment type="similarity">
    <text evidence="2">Belongs to the acyltransferase 3 family.</text>
</comment>
<dbReference type="PANTHER" id="PTHR40074">
    <property type="entry name" value="O-ACETYLTRANSFERASE WECH"/>
    <property type="match status" value="1"/>
</dbReference>
<keyword evidence="3" id="KW-1003">Cell membrane</keyword>
<feature type="transmembrane region" description="Helical" evidence="7">
    <location>
        <begin position="52"/>
        <end position="71"/>
    </location>
</feature>
<evidence type="ECO:0000256" key="4">
    <source>
        <dbReference type="ARBA" id="ARBA00022692"/>
    </source>
</evidence>
<protein>
    <submittedName>
        <fullName evidence="9">Acyltransferase</fullName>
    </submittedName>
</protein>
<accession>A0ABT2J4S0</accession>
<dbReference type="PANTHER" id="PTHR40074:SF2">
    <property type="entry name" value="O-ACETYLTRANSFERASE WECH"/>
    <property type="match status" value="1"/>
</dbReference>
<proteinExistence type="inferred from homology"/>
<keyword evidence="4 7" id="KW-0812">Transmembrane</keyword>
<comment type="subcellular location">
    <subcellularLocation>
        <location evidence="1">Cell membrane</location>
        <topology evidence="1">Multi-pass membrane protein</topology>
    </subcellularLocation>
</comment>
<comment type="caution">
    <text evidence="9">The sequence shown here is derived from an EMBL/GenBank/DDBJ whole genome shotgun (WGS) entry which is preliminary data.</text>
</comment>
<keyword evidence="5 7" id="KW-1133">Transmembrane helix</keyword>
<dbReference type="RefSeq" id="WP_260189928.1">
    <property type="nucleotide sequence ID" value="NZ_JAFFZE010000006.1"/>
</dbReference>
<feature type="transmembrane region" description="Helical" evidence="7">
    <location>
        <begin position="20"/>
        <end position="40"/>
    </location>
</feature>
<reference evidence="9 10" key="1">
    <citation type="submission" date="2021-02" db="EMBL/GenBank/DDBJ databases">
        <title>Actinophytocola xerophila sp. nov., isolated from soil of cotton cropping field.</title>
        <authorList>
            <person name="Huang R."/>
            <person name="Chen X."/>
            <person name="Ge X."/>
            <person name="Liu W."/>
        </authorList>
    </citation>
    <scope>NUCLEOTIDE SEQUENCE [LARGE SCALE GENOMIC DNA]</scope>
    <source>
        <strain evidence="9 10">S1-96</strain>
    </source>
</reference>
<feature type="transmembrane region" description="Helical" evidence="7">
    <location>
        <begin position="83"/>
        <end position="101"/>
    </location>
</feature>
<dbReference type="Proteomes" id="UP001156441">
    <property type="component" value="Unassembled WGS sequence"/>
</dbReference>
<feature type="transmembrane region" description="Helical" evidence="7">
    <location>
        <begin position="195"/>
        <end position="214"/>
    </location>
</feature>
<feature type="domain" description="Acyltransferase 3" evidence="8">
    <location>
        <begin position="15"/>
        <end position="350"/>
    </location>
</feature>
<evidence type="ECO:0000259" key="8">
    <source>
        <dbReference type="Pfam" id="PF01757"/>
    </source>
</evidence>
<evidence type="ECO:0000256" key="3">
    <source>
        <dbReference type="ARBA" id="ARBA00022475"/>
    </source>
</evidence>
<dbReference type="Pfam" id="PF01757">
    <property type="entry name" value="Acyl_transf_3"/>
    <property type="match status" value="1"/>
</dbReference>
<feature type="transmembrane region" description="Helical" evidence="7">
    <location>
        <begin position="266"/>
        <end position="286"/>
    </location>
</feature>
<evidence type="ECO:0000256" key="5">
    <source>
        <dbReference type="ARBA" id="ARBA00022989"/>
    </source>
</evidence>
<evidence type="ECO:0000256" key="2">
    <source>
        <dbReference type="ARBA" id="ARBA00007400"/>
    </source>
</evidence>
<feature type="transmembrane region" description="Helical" evidence="7">
    <location>
        <begin position="159"/>
        <end position="183"/>
    </location>
</feature>
<feature type="transmembrane region" description="Helical" evidence="7">
    <location>
        <begin position="226"/>
        <end position="246"/>
    </location>
</feature>
<organism evidence="9 10">
    <name type="scientific">Actinophytocola gossypii</name>
    <dbReference type="NCBI Taxonomy" id="2812003"/>
    <lineage>
        <taxon>Bacteria</taxon>
        <taxon>Bacillati</taxon>
        <taxon>Actinomycetota</taxon>
        <taxon>Actinomycetes</taxon>
        <taxon>Pseudonocardiales</taxon>
        <taxon>Pseudonocardiaceae</taxon>
    </lineage>
</organism>
<dbReference type="EMBL" id="JAFFZE010000006">
    <property type="protein sequence ID" value="MCT2582589.1"/>
    <property type="molecule type" value="Genomic_DNA"/>
</dbReference>
<dbReference type="GO" id="GO:0016746">
    <property type="term" value="F:acyltransferase activity"/>
    <property type="evidence" value="ECO:0007669"/>
    <property type="project" value="UniProtKB-KW"/>
</dbReference>
<evidence type="ECO:0000256" key="1">
    <source>
        <dbReference type="ARBA" id="ARBA00004651"/>
    </source>
</evidence>
<keyword evidence="6 7" id="KW-0472">Membrane</keyword>
<name>A0ABT2J4S0_9PSEU</name>
<feature type="transmembrane region" description="Helical" evidence="7">
    <location>
        <begin position="129"/>
        <end position="147"/>
    </location>
</feature>
<evidence type="ECO:0000313" key="10">
    <source>
        <dbReference type="Proteomes" id="UP001156441"/>
    </source>
</evidence>
<feature type="transmembrane region" description="Helical" evidence="7">
    <location>
        <begin position="306"/>
        <end position="324"/>
    </location>
</feature>
<keyword evidence="9" id="KW-0808">Transferase</keyword>
<evidence type="ECO:0000256" key="6">
    <source>
        <dbReference type="ARBA" id="ARBA00023136"/>
    </source>
</evidence>
<keyword evidence="10" id="KW-1185">Reference proteome</keyword>
<feature type="transmembrane region" description="Helical" evidence="7">
    <location>
        <begin position="336"/>
        <end position="357"/>
    </location>
</feature>
<sequence length="383" mass="43161">MTAPRTAPRARKHHVDLMRVITFACVVLVHTVGSVMSHSTAPVAALDYLMHFTRYAFVAITVFVLFVGYYRRDDGVLPFYRRRFGLVVLPYLLWSGIYLALTLSNSPWRGFGGTLRFIGHNIVYGSSWYHLYFLLVSMQIYLVFPLLRWLLRRTEGHHGLLAAGAWVLQLGYMYVVAFVPAPAGWAGWLLWGRSFTLLPMYIGFAILGALAAVHYERMHAWVTSHLRLLGAVASLGLMATGVIFYVRVYELDTPPRRAAMAMHPAQVVPALAMILALYVVGTMWLARRRDDDPLARFVDAGSVRAFGVYACHPLAIWLLGQWFTPTLLAEIPYNVVRVPIVVLAVYVTSVVLVELMLRSPFAKQLVARDRMPLLPRRQLATAS</sequence>
<gene>
    <name evidence="9" type="ORF">JT362_05575</name>
</gene>
<keyword evidence="9" id="KW-0012">Acyltransferase</keyword>